<keyword evidence="1" id="KW-0812">Transmembrane</keyword>
<evidence type="ECO:0000259" key="2">
    <source>
        <dbReference type="Pfam" id="PF06744"/>
    </source>
</evidence>
<feature type="transmembrane region" description="Helical" evidence="1">
    <location>
        <begin position="40"/>
        <end position="62"/>
    </location>
</feature>
<dbReference type="SUPFAM" id="SSF52540">
    <property type="entry name" value="P-loop containing nucleoside triphosphate hydrolases"/>
    <property type="match status" value="1"/>
</dbReference>
<sequence>MLNVFFSIITSRLTWSFLGITAISLIIWFIGPIISIGDAVPFASISTRVITIISFFFVWLLYQVIPRLYHSWINQKLVKQLNISQDENEENKQKEIYITLAERFSDAAKLLKKAYFAGLYNKNKPSWINFFNRQYIYQLPWYLVIGAPNSGKTTALANSGLHFPLSDYLGKSALYSMQGMDSCNWWFTNKAVLLDTAGRYTAQDSFPQQDADEWQNFIRLLKKYRTRQPLNGVIITISVEDLLNPSTEKRDQQAYILRRRLSELHEQLKIQLPIYVMITKTDLLKGFSAYFSHFDKKSREQIWGFNFPWDKWDKKIDFDLYEIFVQQYSQLQQRLDAELPTILLNGHNSRQCAESYLFPQEFATLHPLIAQYLEIVFAKSGFEIPYYPRGLYFTSGTQEGIPFDNVMEKLNHSFQLPTDNNNNAMSWGNDKGIIHSNLTHETYFLKNLLENIFQEAGIAGCNRWWVYRKRFWGGLGYIISIAILALVTNLLLVSYENNKNYLLKVQEKIPAIVELGDKLNKNSNDIYSLLPILNNLINLDENQSLTHLDKSPFFSFDPPLSYRMGLYSGEQVSSASQSLYKKALQTLLLPQVAAIITDQLRNDNNDDAEKTYNTLKAYQMLYQPKYYDGKFLHDWVMQYLKTHLKADITQEQLQQIEVHIGQLLDNQFVTSPFIRDDSLIEKKRALISRIPPAQRAYNYLKHKLTHDPDLAPVSLDTLAGPQAELVFSRISGAPITDGIPGMFTPAGYQKGIEKNINTFLTTLYSQNNWVLGINTREQTDEEIKSLVKQFYINDYIYQWVNFLADIRLNHIDSLKQRINIARLLSSFDSPMRNLLINLSKNVTLNENSNNDKKLSNLVKSQSDKLTNLSPKPIPKQLTKQLTKQILPNNNQPTPEQEIEEFFSQFIELAKKENQKNQNIPFDKTLKEIGELYQYLISVEHATNIGMPMPPNKIITQLQATAGLLPMPFRNMVSSLVIGASSDTQLSDMKNVDKHFSAEIGVFCNQAIANRYPLMPKSQRDIKPDDMALMFAPKTGLMDSFFQKNLEGKVDTTLPTWQFMPGVNGKPLPGGKTLLKPFQQAQIIRDALFTSGTPTPLFRVMVRPISMDNNILSMTLDVDGQKLEYSHGPQLSQLISWPGPAKTNQVRIQLNLSDGTTTNLSTSGFWALNRLLNHAKHTWGDKAHVDDMSLRAIFNISGHNVSLEFTPSSIFSPFKLPTFFCPSPMLLKAA</sequence>
<evidence type="ECO:0000259" key="3">
    <source>
        <dbReference type="Pfam" id="PF06761"/>
    </source>
</evidence>
<feature type="domain" description="Type VI secretion system component TssM1 N-terminal" evidence="4">
    <location>
        <begin position="208"/>
        <end position="479"/>
    </location>
</feature>
<dbReference type="Gene3D" id="3.40.50.300">
    <property type="entry name" value="P-loop containing nucleotide triphosphate hydrolases"/>
    <property type="match status" value="1"/>
</dbReference>
<reference evidence="5 6" key="1">
    <citation type="submission" date="2023-02" db="EMBL/GenBank/DDBJ databases">
        <title>Entomopathogenic bacteria.</title>
        <authorList>
            <person name="Machado R.A."/>
        </authorList>
    </citation>
    <scope>NUCLEOTIDE SEQUENCE [LARGE SCALE GENOMIC DNA]</scope>
    <source>
        <strain evidence="5 6">XENO-2</strain>
    </source>
</reference>
<feature type="transmembrane region" description="Helical" evidence="1">
    <location>
        <begin position="471"/>
        <end position="495"/>
    </location>
</feature>
<dbReference type="RefSeq" id="WP_273574651.1">
    <property type="nucleotide sequence ID" value="NZ_JAQRFN010000004.1"/>
</dbReference>
<feature type="transmembrane region" description="Helical" evidence="1">
    <location>
        <begin position="12"/>
        <end position="34"/>
    </location>
</feature>
<dbReference type="Pfam" id="PF06744">
    <property type="entry name" value="IcmF_C"/>
    <property type="match status" value="1"/>
</dbReference>
<keyword evidence="6" id="KW-1185">Reference proteome</keyword>
<dbReference type="InterPro" id="IPR017731">
    <property type="entry name" value="TssM1-like"/>
</dbReference>
<name>A0ABT5LP14_9GAMM</name>
<dbReference type="InterPro" id="IPR009612">
    <property type="entry name" value="IcmF-rel"/>
</dbReference>
<keyword evidence="1" id="KW-0472">Membrane</keyword>
<feature type="domain" description="IcmF-related" evidence="3">
    <location>
        <begin position="552"/>
        <end position="842"/>
    </location>
</feature>
<comment type="caution">
    <text evidence="5">The sequence shown here is derived from an EMBL/GenBank/DDBJ whole genome shotgun (WGS) entry which is preliminary data.</text>
</comment>
<dbReference type="InterPro" id="IPR010623">
    <property type="entry name" value="IcmF_C"/>
</dbReference>
<evidence type="ECO:0000256" key="1">
    <source>
        <dbReference type="SAM" id="Phobius"/>
    </source>
</evidence>
<accession>A0ABT5LP14</accession>
<dbReference type="InterPro" id="IPR025743">
    <property type="entry name" value="TssM1_N"/>
</dbReference>
<dbReference type="Pfam" id="PF14331">
    <property type="entry name" value="IcmF-related_N"/>
    <property type="match status" value="1"/>
</dbReference>
<keyword evidence="1" id="KW-1133">Transmembrane helix</keyword>
<dbReference type="NCBIfam" id="TIGR03348">
    <property type="entry name" value="VI_IcmF"/>
    <property type="match status" value="1"/>
</dbReference>
<evidence type="ECO:0000259" key="4">
    <source>
        <dbReference type="Pfam" id="PF14331"/>
    </source>
</evidence>
<evidence type="ECO:0000313" key="5">
    <source>
        <dbReference type="EMBL" id="MDC9596160.1"/>
    </source>
</evidence>
<dbReference type="InterPro" id="IPR053156">
    <property type="entry name" value="T6SS_TssM-like"/>
</dbReference>
<feature type="domain" description="Type VI secretion system IcmF C-terminal" evidence="2">
    <location>
        <begin position="1100"/>
        <end position="1206"/>
    </location>
</feature>
<evidence type="ECO:0000313" key="6">
    <source>
        <dbReference type="Proteomes" id="UP001220225"/>
    </source>
</evidence>
<gene>
    <name evidence="5" type="primary">tssM</name>
    <name evidence="5" type="ORF">PSI14_04565</name>
</gene>
<proteinExistence type="predicted"/>
<dbReference type="CDD" id="cd00882">
    <property type="entry name" value="Ras_like_GTPase"/>
    <property type="match status" value="1"/>
</dbReference>
<dbReference type="Proteomes" id="UP001220225">
    <property type="component" value="Unassembled WGS sequence"/>
</dbReference>
<dbReference type="InterPro" id="IPR027417">
    <property type="entry name" value="P-loop_NTPase"/>
</dbReference>
<dbReference type="Pfam" id="PF06761">
    <property type="entry name" value="IcmF-related"/>
    <property type="match status" value="1"/>
</dbReference>
<dbReference type="PANTHER" id="PTHR36153:SF1">
    <property type="entry name" value="TYPE VI SECRETION SYSTEM COMPONENT TSSM1"/>
    <property type="match status" value="1"/>
</dbReference>
<dbReference type="EMBL" id="JAQRFN010000004">
    <property type="protein sequence ID" value="MDC9596160.1"/>
    <property type="molecule type" value="Genomic_DNA"/>
</dbReference>
<dbReference type="PANTHER" id="PTHR36153">
    <property type="entry name" value="INNER MEMBRANE PROTEIN-RELATED"/>
    <property type="match status" value="1"/>
</dbReference>
<organism evidence="5 6">
    <name type="scientific">Xenorhabdus anantnagensis</name>
    <dbReference type="NCBI Taxonomy" id="3025875"/>
    <lineage>
        <taxon>Bacteria</taxon>
        <taxon>Pseudomonadati</taxon>
        <taxon>Pseudomonadota</taxon>
        <taxon>Gammaproteobacteria</taxon>
        <taxon>Enterobacterales</taxon>
        <taxon>Morganellaceae</taxon>
        <taxon>Xenorhabdus</taxon>
    </lineage>
</organism>
<protein>
    <submittedName>
        <fullName evidence="5">Type VI secretion system membrane subunit TssM</fullName>
    </submittedName>
</protein>